<name>A0A097EPX0_9GAMM</name>
<gene>
    <name evidence="1" type="ORF">LO80_06325</name>
</gene>
<dbReference type="KEGG" id="frf:LO80_06325"/>
<dbReference type="EMBL" id="CP009574">
    <property type="protein sequence ID" value="AIT09615.1"/>
    <property type="molecule type" value="Genomic_DNA"/>
</dbReference>
<protein>
    <submittedName>
        <fullName evidence="1">Uncharacterized protein</fullName>
    </submittedName>
</protein>
<dbReference type="STRING" id="1547445.LO80_06325"/>
<organism evidence="1 2">
    <name type="scientific">Candidatus Francisella endociliophora</name>
    <dbReference type="NCBI Taxonomy" id="653937"/>
    <lineage>
        <taxon>Bacteria</taxon>
        <taxon>Pseudomonadati</taxon>
        <taxon>Pseudomonadota</taxon>
        <taxon>Gammaproteobacteria</taxon>
        <taxon>Thiotrichales</taxon>
        <taxon>Francisellaceae</taxon>
        <taxon>Francisella</taxon>
    </lineage>
</organism>
<keyword evidence="2" id="KW-1185">Reference proteome</keyword>
<evidence type="ECO:0000313" key="1">
    <source>
        <dbReference type="EMBL" id="AIT09615.1"/>
    </source>
</evidence>
<dbReference type="HOGENOM" id="CLU_046402_0_0_6"/>
<dbReference type="eggNOG" id="ENOG5033Y0J">
    <property type="taxonomic scope" value="Bacteria"/>
</dbReference>
<dbReference type="Proteomes" id="UP000029672">
    <property type="component" value="Chromosome"/>
</dbReference>
<dbReference type="AlphaFoldDB" id="A0A097EPX0"/>
<dbReference type="RefSeq" id="WP_040009654.1">
    <property type="nucleotide sequence ID" value="NZ_CP009574.1"/>
</dbReference>
<accession>A0A097EPX0</accession>
<proteinExistence type="predicted"/>
<evidence type="ECO:0000313" key="2">
    <source>
        <dbReference type="Proteomes" id="UP000029672"/>
    </source>
</evidence>
<reference evidence="1 2" key="1">
    <citation type="submission" date="2014-10" db="EMBL/GenBank/DDBJ databases">
        <title>Whole genome sequence of Francisella endociliophora strain FSC1006, isolated from a laboratory culture of the marine ciliate Euplotes raikovi.</title>
        <authorList>
            <person name="Granberg M."/>
            <person name="Backman S."/>
            <person name="Lundmark E."/>
            <person name="Nilsson E."/>
            <person name="Karlsson E."/>
            <person name="Thelaus J."/>
            <person name="Ohrman C."/>
            <person name="Larkeryd A."/>
            <person name="Stenberg P."/>
        </authorList>
    </citation>
    <scope>NUCLEOTIDE SEQUENCE [LARGE SCALE GENOMIC DNA]</scope>
    <source>
        <strain evidence="1 2">FSC1006</strain>
    </source>
</reference>
<dbReference type="OrthoDB" id="5605822at2"/>
<sequence length="441" mass="50816">MENRGLQLLSWQNVAAEVEKVNPQLAQVINSIEIPQNCKVIKASYNFGDHILDKGTLHLPYKGKIYPIGSKELPKEIVRELSYTNIPVGLPLNKIIEVYLDNDNFTIPFSISSPGDIFALWSILSADDSIYKQHAASWNMTAGSRSLHLLPKTSDARSFNRLKKELSLKNIKKPKNVLEQWNLFKAISDTQTSEDKWSIEVLFFSKEWFENKKLDSLRLYLHSMGWRETGFLRDSINFKFKLSHVLTDSNLKPNPYIVDTLHHLYAIRRSFYPGFFVASNEVAPIDYLQQAFTDLYRIPSAPVFLSANQFDKIKESQPAYYSLQIPTLMEFSPKSRMTSRVVDIVELHDILEKVEQNCLSREPDASFRAVDEWIFKTEHDFFHTNEIETNLALKSTQDIVKEDKTMLRQVNKYPSLAFSESASFLRGCVRVCKKDSVEPTL</sequence>